<reference evidence="1" key="1">
    <citation type="submission" date="2019-08" db="EMBL/GenBank/DDBJ databases">
        <authorList>
            <person name="Kucharzyk K."/>
            <person name="Murdoch R.W."/>
            <person name="Higgins S."/>
            <person name="Loffler F."/>
        </authorList>
    </citation>
    <scope>NUCLEOTIDE SEQUENCE</scope>
</reference>
<comment type="caution">
    <text evidence="1">The sequence shown here is derived from an EMBL/GenBank/DDBJ whole genome shotgun (WGS) entry which is preliminary data.</text>
</comment>
<protein>
    <submittedName>
        <fullName evidence="1">Uncharacterized protein</fullName>
    </submittedName>
</protein>
<evidence type="ECO:0000313" key="1">
    <source>
        <dbReference type="EMBL" id="MPN26454.1"/>
    </source>
</evidence>
<organism evidence="1">
    <name type="scientific">bioreactor metagenome</name>
    <dbReference type="NCBI Taxonomy" id="1076179"/>
    <lineage>
        <taxon>unclassified sequences</taxon>
        <taxon>metagenomes</taxon>
        <taxon>ecological metagenomes</taxon>
    </lineage>
</organism>
<name>A0A645GR69_9ZZZZ</name>
<proteinExistence type="predicted"/>
<dbReference type="EMBL" id="VSSQ01075988">
    <property type="protein sequence ID" value="MPN26454.1"/>
    <property type="molecule type" value="Genomic_DNA"/>
</dbReference>
<accession>A0A645GR69</accession>
<sequence length="112" mass="12207">MGSEIEISLRVSGVDHIENEVDVAIKQFMERDPLFGRRGREAVNPRQVDDFRLETVDFANSGFPLHGHTGIVAHMLTGSGESIEYGAFPAIGVAGKSDPENFALHGSDILKK</sequence>
<dbReference type="AlphaFoldDB" id="A0A645GR69"/>
<gene>
    <name evidence="1" type="ORF">SDC9_173879</name>
</gene>